<comment type="caution">
    <text evidence="2">The sequence shown here is derived from an EMBL/GenBank/DDBJ whole genome shotgun (WGS) entry which is preliminary data.</text>
</comment>
<dbReference type="RefSeq" id="WP_027106417.1">
    <property type="nucleotide sequence ID" value="NZ_AUHP01000012.1"/>
</dbReference>
<evidence type="ECO:0000256" key="1">
    <source>
        <dbReference type="SAM" id="Phobius"/>
    </source>
</evidence>
<evidence type="ECO:0000313" key="2">
    <source>
        <dbReference type="EMBL" id="KRN89382.1"/>
    </source>
</evidence>
<keyword evidence="1" id="KW-0812">Transmembrane</keyword>
<keyword evidence="1" id="KW-1133">Transmembrane helix</keyword>
<feature type="transmembrane region" description="Helical" evidence="1">
    <location>
        <begin position="185"/>
        <end position="207"/>
    </location>
</feature>
<feature type="transmembrane region" description="Helical" evidence="1">
    <location>
        <begin position="148"/>
        <end position="173"/>
    </location>
</feature>
<keyword evidence="3" id="KW-1185">Reference proteome</keyword>
<feature type="transmembrane region" description="Helical" evidence="1">
    <location>
        <begin position="20"/>
        <end position="44"/>
    </location>
</feature>
<dbReference type="PATRIC" id="fig|1122146.4.peg.102"/>
<accession>A0A0R2KNV0</accession>
<feature type="transmembrane region" description="Helical" evidence="1">
    <location>
        <begin position="64"/>
        <end position="81"/>
    </location>
</feature>
<dbReference type="STRING" id="1122146.IV53_GL000100"/>
<evidence type="ECO:0000313" key="3">
    <source>
        <dbReference type="Proteomes" id="UP000051500"/>
    </source>
</evidence>
<dbReference type="Proteomes" id="UP000051500">
    <property type="component" value="Unassembled WGS sequence"/>
</dbReference>
<dbReference type="EMBL" id="JQBZ01000016">
    <property type="protein sequence ID" value="KRN89382.1"/>
    <property type="molecule type" value="Genomic_DNA"/>
</dbReference>
<protein>
    <submittedName>
        <fullName evidence="2">Uncharacterized protein</fullName>
    </submittedName>
</protein>
<dbReference type="AlphaFoldDB" id="A0A0R2KNV0"/>
<feature type="transmembrane region" description="Helical" evidence="1">
    <location>
        <begin position="102"/>
        <end position="128"/>
    </location>
</feature>
<dbReference type="OrthoDB" id="2249484at2"/>
<organism evidence="2 3">
    <name type="scientific">Ligilactobacillus ceti DSM 22408</name>
    <dbReference type="NCBI Taxonomy" id="1122146"/>
    <lineage>
        <taxon>Bacteria</taxon>
        <taxon>Bacillati</taxon>
        <taxon>Bacillota</taxon>
        <taxon>Bacilli</taxon>
        <taxon>Lactobacillales</taxon>
        <taxon>Lactobacillaceae</taxon>
        <taxon>Ligilactobacillus</taxon>
    </lineage>
</organism>
<proteinExistence type="predicted"/>
<reference evidence="2 3" key="1">
    <citation type="journal article" date="2015" name="Genome Announc.">
        <title>Expanding the biotechnology potential of lactobacilli through comparative genomics of 213 strains and associated genera.</title>
        <authorList>
            <person name="Sun Z."/>
            <person name="Harris H.M."/>
            <person name="McCann A."/>
            <person name="Guo C."/>
            <person name="Argimon S."/>
            <person name="Zhang W."/>
            <person name="Yang X."/>
            <person name="Jeffery I.B."/>
            <person name="Cooney J.C."/>
            <person name="Kagawa T.F."/>
            <person name="Liu W."/>
            <person name="Song Y."/>
            <person name="Salvetti E."/>
            <person name="Wrobel A."/>
            <person name="Rasinkangas P."/>
            <person name="Parkhill J."/>
            <person name="Rea M.C."/>
            <person name="O'Sullivan O."/>
            <person name="Ritari J."/>
            <person name="Douillard F.P."/>
            <person name="Paul Ross R."/>
            <person name="Yang R."/>
            <person name="Briner A.E."/>
            <person name="Felis G.E."/>
            <person name="de Vos W.M."/>
            <person name="Barrangou R."/>
            <person name="Klaenhammer T.R."/>
            <person name="Caufield P.W."/>
            <person name="Cui Y."/>
            <person name="Zhang H."/>
            <person name="O'Toole P.W."/>
        </authorList>
    </citation>
    <scope>NUCLEOTIDE SEQUENCE [LARGE SCALE GENOMIC DNA]</scope>
    <source>
        <strain evidence="2 3">DSM 22408</strain>
    </source>
</reference>
<sequence length="261" mass="30197">MLTIKEKYAFKVLSRRYLKIFMNVLIGLLAFSIVRSAFMLLFWVNTDEPFSFGGFFTGLFIQDYFSVLMFVLFILTFLNYRDFKYFMQNSLSRNTYWKAKTLVILVFGFCLEVLDLGFTEISRLLGITSYDLVNVFQNFYMTGVKSKVLLQLGSFGFSLLILWGFCFIGFTIGGLFSMLARKKQLVLIAVFVIIGLQALLLLLGFLLDYDGRVQDFILLFLGYSEKGSWDSTLLLSFSVCSILVNMLLSHYFITKIQVKRR</sequence>
<name>A0A0R2KNV0_9LACO</name>
<gene>
    <name evidence="2" type="ORF">IV53_GL000100</name>
</gene>
<feature type="transmembrane region" description="Helical" evidence="1">
    <location>
        <begin position="233"/>
        <end position="253"/>
    </location>
</feature>
<keyword evidence="1" id="KW-0472">Membrane</keyword>